<dbReference type="PATRIC" id="fig|465721.4.peg.1917"/>
<dbReference type="GO" id="GO:0005524">
    <property type="term" value="F:ATP binding"/>
    <property type="evidence" value="ECO:0007669"/>
    <property type="project" value="InterPro"/>
</dbReference>
<protein>
    <recommendedName>
        <fullName evidence="5">Putative phosphoenolpyruvate synthase regulatory protein</fullName>
        <shortName evidence="5">PEP synthase regulatory protein</shortName>
        <shortName evidence="5">PSRP</shortName>
        <ecNumber evidence="5">2.7.11.33</ecNumber>
        <ecNumber evidence="5">2.7.4.28</ecNumber>
    </recommendedName>
    <alternativeName>
        <fullName evidence="5">Pyruvate, water dikinase regulatory protein</fullName>
    </alternativeName>
</protein>
<dbReference type="AlphaFoldDB" id="A0A127FC66"/>
<keyword evidence="1 5" id="KW-0723">Serine/threonine-protein kinase</keyword>
<dbReference type="PANTHER" id="PTHR31756">
    <property type="entry name" value="PYRUVATE, PHOSPHATE DIKINASE REGULATORY PROTEIN 1, CHLOROPLASTIC"/>
    <property type="match status" value="1"/>
</dbReference>
<dbReference type="EC" id="2.7.4.28" evidence="5"/>
<accession>A0A127FC66</accession>
<dbReference type="STRING" id="465721.ACG33_09010"/>
<dbReference type="GO" id="GO:0004674">
    <property type="term" value="F:protein serine/threonine kinase activity"/>
    <property type="evidence" value="ECO:0007669"/>
    <property type="project" value="UniProtKB-UniRule"/>
</dbReference>
<evidence type="ECO:0000256" key="5">
    <source>
        <dbReference type="HAMAP-Rule" id="MF_01062"/>
    </source>
</evidence>
<sequence length="274" mass="31131">MDRRTVFFVSDQTGVTAETMGHSLLTQFDGQAFRQITLPFISTIDKAQEAVRRINATAEAEALRPVIFSTLVQEDMREIIRRANGLFLDFFDAFLEPLERELQVKSSRTQGKAHGIADLGAYTMRINATNFALANDDGAVVHDYDRADVIVVGVSRTGKTPTCLYMALQYGIFAANYPFADEEFETGRLPQTLTKFQRKLYGLTITPERLQQIRNERRPNSRYASPSQVEYELRAAGALFRRYNIPFIDTTECSIEEIASRILDKTGLERRLRP</sequence>
<organism evidence="6 7">
    <name type="scientific">Steroidobacter denitrificans</name>
    <dbReference type="NCBI Taxonomy" id="465721"/>
    <lineage>
        <taxon>Bacteria</taxon>
        <taxon>Pseudomonadati</taxon>
        <taxon>Pseudomonadota</taxon>
        <taxon>Gammaproteobacteria</taxon>
        <taxon>Steroidobacterales</taxon>
        <taxon>Steroidobacteraceae</taxon>
        <taxon>Steroidobacter</taxon>
    </lineage>
</organism>
<dbReference type="InterPro" id="IPR026530">
    <property type="entry name" value="PSRP"/>
</dbReference>
<evidence type="ECO:0000256" key="1">
    <source>
        <dbReference type="ARBA" id="ARBA00022527"/>
    </source>
</evidence>
<name>A0A127FC66_STEDE</name>
<dbReference type="RefSeq" id="WP_066920532.1">
    <property type="nucleotide sequence ID" value="NZ_CP011971.1"/>
</dbReference>
<dbReference type="OrthoDB" id="9782201at2"/>
<dbReference type="PANTHER" id="PTHR31756:SF3">
    <property type="entry name" value="PYRUVATE, PHOSPHATE DIKINASE REGULATORY PROTEIN 1, CHLOROPLASTIC"/>
    <property type="match status" value="1"/>
</dbReference>
<dbReference type="GO" id="GO:0016776">
    <property type="term" value="F:phosphotransferase activity, phosphate group as acceptor"/>
    <property type="evidence" value="ECO:0007669"/>
    <property type="project" value="UniProtKB-UniRule"/>
</dbReference>
<dbReference type="KEGG" id="sdf:ACG33_09010"/>
<evidence type="ECO:0000256" key="4">
    <source>
        <dbReference type="ARBA" id="ARBA00022777"/>
    </source>
</evidence>
<dbReference type="Proteomes" id="UP000070250">
    <property type="component" value="Chromosome"/>
</dbReference>
<evidence type="ECO:0000256" key="2">
    <source>
        <dbReference type="ARBA" id="ARBA00022679"/>
    </source>
</evidence>
<gene>
    <name evidence="6" type="ORF">ACG33_09010</name>
</gene>
<keyword evidence="3 5" id="KW-0547">Nucleotide-binding</keyword>
<evidence type="ECO:0000313" key="7">
    <source>
        <dbReference type="Proteomes" id="UP000070250"/>
    </source>
</evidence>
<dbReference type="InterPro" id="IPR005177">
    <property type="entry name" value="Kinase-pyrophosphorylase"/>
</dbReference>
<keyword evidence="4 5" id="KW-0418">Kinase</keyword>
<dbReference type="NCBIfam" id="NF003742">
    <property type="entry name" value="PRK05339.1"/>
    <property type="match status" value="1"/>
</dbReference>
<dbReference type="HAMAP" id="MF_01062">
    <property type="entry name" value="PSRP"/>
    <property type="match status" value="1"/>
</dbReference>
<evidence type="ECO:0000313" key="6">
    <source>
        <dbReference type="EMBL" id="AMN47231.1"/>
    </source>
</evidence>
<reference evidence="6 7" key="1">
    <citation type="submission" date="2015-06" db="EMBL/GenBank/DDBJ databases">
        <title>A Comprehensive Approach to Explore the Metabolic and Phylogenetic Diversity of Bacterial Steroid Degradation in the Environment: Testosterone as an Example.</title>
        <authorList>
            <person name="Yang F.-C."/>
            <person name="Chen Y.-L."/>
            <person name="Yu C.-P."/>
            <person name="Tang S.-L."/>
            <person name="Wang P.-H."/>
            <person name="Ismail W."/>
            <person name="Wang C.-H."/>
            <person name="Yang C.-Y."/>
            <person name="Chiang Y.-R."/>
        </authorList>
    </citation>
    <scope>NUCLEOTIDE SEQUENCE [LARGE SCALE GENOMIC DNA]</scope>
    <source>
        <strain evidence="6 7">DSM 18526</strain>
    </source>
</reference>
<dbReference type="GO" id="GO:0043531">
    <property type="term" value="F:ADP binding"/>
    <property type="evidence" value="ECO:0007669"/>
    <property type="project" value="UniProtKB-UniRule"/>
</dbReference>
<comment type="similarity">
    <text evidence="5">Belongs to the pyruvate, phosphate/water dikinase regulatory protein family. PSRP subfamily.</text>
</comment>
<proteinExistence type="inferred from homology"/>
<feature type="binding site" evidence="5">
    <location>
        <begin position="153"/>
        <end position="160"/>
    </location>
    <ligand>
        <name>ADP</name>
        <dbReference type="ChEBI" id="CHEBI:456216"/>
    </ligand>
</feature>
<comment type="function">
    <text evidence="5">Bifunctional serine/threonine kinase and phosphorylase involved in the regulation of the phosphoenolpyruvate synthase (PEPS) by catalyzing its phosphorylation/dephosphorylation.</text>
</comment>
<dbReference type="Pfam" id="PF03618">
    <property type="entry name" value="Kinase-PPPase"/>
    <property type="match status" value="1"/>
</dbReference>
<evidence type="ECO:0000256" key="3">
    <source>
        <dbReference type="ARBA" id="ARBA00022741"/>
    </source>
</evidence>
<dbReference type="EMBL" id="CP011971">
    <property type="protein sequence ID" value="AMN47231.1"/>
    <property type="molecule type" value="Genomic_DNA"/>
</dbReference>
<dbReference type="EC" id="2.7.11.33" evidence="5"/>
<comment type="catalytic activity">
    <reaction evidence="5">
        <text>[pyruvate, water dikinase] + ADP = [pyruvate, water dikinase]-phosphate + AMP + H(+)</text>
        <dbReference type="Rhea" id="RHEA:46020"/>
        <dbReference type="Rhea" id="RHEA-COMP:11425"/>
        <dbReference type="Rhea" id="RHEA-COMP:11426"/>
        <dbReference type="ChEBI" id="CHEBI:15378"/>
        <dbReference type="ChEBI" id="CHEBI:43176"/>
        <dbReference type="ChEBI" id="CHEBI:68546"/>
        <dbReference type="ChEBI" id="CHEBI:456215"/>
        <dbReference type="ChEBI" id="CHEBI:456216"/>
        <dbReference type="EC" id="2.7.11.33"/>
    </reaction>
</comment>
<comment type="catalytic activity">
    <reaction evidence="5">
        <text>[pyruvate, water dikinase]-phosphate + phosphate + H(+) = [pyruvate, water dikinase] + diphosphate</text>
        <dbReference type="Rhea" id="RHEA:48580"/>
        <dbReference type="Rhea" id="RHEA-COMP:11425"/>
        <dbReference type="Rhea" id="RHEA-COMP:11426"/>
        <dbReference type="ChEBI" id="CHEBI:15378"/>
        <dbReference type="ChEBI" id="CHEBI:33019"/>
        <dbReference type="ChEBI" id="CHEBI:43176"/>
        <dbReference type="ChEBI" id="CHEBI:43474"/>
        <dbReference type="ChEBI" id="CHEBI:68546"/>
        <dbReference type="EC" id="2.7.4.28"/>
    </reaction>
</comment>
<keyword evidence="2 5" id="KW-0808">Transferase</keyword>
<keyword evidence="7" id="KW-1185">Reference proteome</keyword>